<keyword evidence="7" id="KW-1185">Reference proteome</keyword>
<evidence type="ECO:0000313" key="6">
    <source>
        <dbReference type="EMBL" id="KAG2221599.1"/>
    </source>
</evidence>
<proteinExistence type="inferred from homology"/>
<comment type="caution">
    <text evidence="6">The sequence shown here is derived from an EMBL/GenBank/DDBJ whole genome shotgun (WGS) entry which is preliminary data.</text>
</comment>
<gene>
    <name evidence="6" type="ORF">INT45_005173</name>
</gene>
<dbReference type="GO" id="GO:0005739">
    <property type="term" value="C:mitochondrion"/>
    <property type="evidence" value="ECO:0007669"/>
    <property type="project" value="UniProtKB-SubCell"/>
</dbReference>
<evidence type="ECO:0000256" key="4">
    <source>
        <dbReference type="RuleBase" id="RU368087"/>
    </source>
</evidence>
<sequence>MMMMQRAAARIFSRASHRPIKMQRSGIHGNTEGATASTKSWGEKEKAQENMWARQAEQEKIKILKQALSEQKKTTETIRKELDAISKRHE</sequence>
<accession>A0A8H7S2Q1</accession>
<comment type="subcellular location">
    <subcellularLocation>
        <location evidence="1">Mitochondrion</location>
    </subcellularLocation>
</comment>
<dbReference type="InterPro" id="IPR007648">
    <property type="entry name" value="ATPase_inhibitor_mt"/>
</dbReference>
<keyword evidence="3" id="KW-0496">Mitochondrion</keyword>
<dbReference type="Gene3D" id="1.20.5.500">
    <property type="entry name" value="Single helix bin"/>
    <property type="match status" value="1"/>
</dbReference>
<evidence type="ECO:0000256" key="2">
    <source>
        <dbReference type="ARBA" id="ARBA00010901"/>
    </source>
</evidence>
<dbReference type="EMBL" id="JAEPRB010000104">
    <property type="protein sequence ID" value="KAG2221599.1"/>
    <property type="molecule type" value="Genomic_DNA"/>
</dbReference>
<dbReference type="GO" id="GO:0042030">
    <property type="term" value="F:ATPase inhibitor activity"/>
    <property type="evidence" value="ECO:0007669"/>
    <property type="project" value="InterPro"/>
</dbReference>
<evidence type="ECO:0000256" key="3">
    <source>
        <dbReference type="ARBA" id="ARBA00023128"/>
    </source>
</evidence>
<dbReference type="OrthoDB" id="5532350at2759"/>
<comment type="function">
    <text evidence="4">Inhibits the enzyme activity of ATPase.</text>
</comment>
<evidence type="ECO:0000256" key="5">
    <source>
        <dbReference type="SAM" id="MobiDB-lite"/>
    </source>
</evidence>
<dbReference type="AlphaFoldDB" id="A0A8H7S2Q1"/>
<comment type="similarity">
    <text evidence="2 4">Belongs to the ATPase inhibitor family.</text>
</comment>
<protein>
    <recommendedName>
        <fullName evidence="4">ATPase inhibitor, mitochondrial</fullName>
    </recommendedName>
</protein>
<dbReference type="Pfam" id="PF04568">
    <property type="entry name" value="IATP"/>
    <property type="match status" value="1"/>
</dbReference>
<name>A0A8H7S2Q1_9FUNG</name>
<feature type="region of interest" description="Disordered" evidence="5">
    <location>
        <begin position="1"/>
        <end position="52"/>
    </location>
</feature>
<reference evidence="6 7" key="1">
    <citation type="submission" date="2020-12" db="EMBL/GenBank/DDBJ databases">
        <title>Metabolic potential, ecology and presence of endohyphal bacteria is reflected in genomic diversity of Mucoromycotina.</title>
        <authorList>
            <person name="Muszewska A."/>
            <person name="Okrasinska A."/>
            <person name="Steczkiewicz K."/>
            <person name="Drgas O."/>
            <person name="Orlowska M."/>
            <person name="Perlinska-Lenart U."/>
            <person name="Aleksandrzak-Piekarczyk T."/>
            <person name="Szatraj K."/>
            <person name="Zielenkiewicz U."/>
            <person name="Pilsyk S."/>
            <person name="Malc E."/>
            <person name="Mieczkowski P."/>
            <person name="Kruszewska J.S."/>
            <person name="Biernat P."/>
            <person name="Pawlowska J."/>
        </authorList>
    </citation>
    <scope>NUCLEOTIDE SEQUENCE [LARGE SCALE GENOMIC DNA]</scope>
    <source>
        <strain evidence="6 7">CBS 142.35</strain>
    </source>
</reference>
<evidence type="ECO:0000313" key="7">
    <source>
        <dbReference type="Proteomes" id="UP000646827"/>
    </source>
</evidence>
<evidence type="ECO:0000256" key="1">
    <source>
        <dbReference type="ARBA" id="ARBA00004173"/>
    </source>
</evidence>
<organism evidence="6 7">
    <name type="scientific">Circinella minor</name>
    <dbReference type="NCBI Taxonomy" id="1195481"/>
    <lineage>
        <taxon>Eukaryota</taxon>
        <taxon>Fungi</taxon>
        <taxon>Fungi incertae sedis</taxon>
        <taxon>Mucoromycota</taxon>
        <taxon>Mucoromycotina</taxon>
        <taxon>Mucoromycetes</taxon>
        <taxon>Mucorales</taxon>
        <taxon>Lichtheimiaceae</taxon>
        <taxon>Circinella</taxon>
    </lineage>
</organism>
<dbReference type="Proteomes" id="UP000646827">
    <property type="component" value="Unassembled WGS sequence"/>
</dbReference>